<dbReference type="GO" id="GO:0010181">
    <property type="term" value="F:FMN binding"/>
    <property type="evidence" value="ECO:0007669"/>
    <property type="project" value="TreeGrafter"/>
</dbReference>
<protein>
    <recommendedName>
        <fullName evidence="2">Flavodoxin domain-containing protein</fullName>
    </recommendedName>
</protein>
<dbReference type="AlphaFoldDB" id="A0AAV9NMX0"/>
<gene>
    <name evidence="3" type="ORF">LTR84_004630</name>
</gene>
<dbReference type="InterPro" id="IPR026816">
    <property type="entry name" value="Flavodoxin_dom"/>
</dbReference>
<dbReference type="InterPro" id="IPR052200">
    <property type="entry name" value="Protoporphyrinogen_IX_DH"/>
</dbReference>
<dbReference type="Proteomes" id="UP001358417">
    <property type="component" value="Unassembled WGS sequence"/>
</dbReference>
<feature type="region of interest" description="Disordered" evidence="1">
    <location>
        <begin position="224"/>
        <end position="371"/>
    </location>
</feature>
<sequence>MPILVTYATSRGSTREVAERIAARLHAAGFGVDCRPVDRVYSVDNYSAVILGSAVQSHKWLLDGLKFLDVEAMGLQKRPVWTFSVSMALARSPEWMRRRLADKENKSIETTITHKVPKVRDHHLFAGKHEKSSTSFPIRMLYSCIGGKLGDHRNWAEIDAWAATIAKQYTDLLLQHHAALTAGLIELYSRSLKGHKWVGTPVEEVNGIPSVHRILEELGVIESEDEVDSENKTGADIPSGREAVSPLRIRTNKDISSGPKIKRLPPMPQLQVPDKRSTNDSSTPLRSPVSANPVRAKIAPAKSPLSRHVCHNNARKAPSQYFASSPESGGGGTGTYTGTPSPWDSSPELSDELFTTPVPSPNVSSSQSDFQYERQQQCLQQTQMSETPLYAQAQVQAQARPAMMPRTTSQTSLPFAFSSANTYMREPLVPNSLGLGMSFPSTNGTSTTGSGSGSGTSIDIAEPCSAGYFYDATTCGMGSGTNIYGWDYNTSTGSGNGVPTLGYQDFGPMEYNSWDSGVFV</sequence>
<accession>A0AAV9NMX0</accession>
<keyword evidence="4" id="KW-1185">Reference proteome</keyword>
<name>A0AAV9NMX0_9EURO</name>
<dbReference type="GeneID" id="89972808"/>
<dbReference type="GO" id="GO:0070819">
    <property type="term" value="F:menaquinone-dependent protoporphyrinogen oxidase activity"/>
    <property type="evidence" value="ECO:0007669"/>
    <property type="project" value="TreeGrafter"/>
</dbReference>
<organism evidence="3 4">
    <name type="scientific">Exophiala bonariae</name>
    <dbReference type="NCBI Taxonomy" id="1690606"/>
    <lineage>
        <taxon>Eukaryota</taxon>
        <taxon>Fungi</taxon>
        <taxon>Dikarya</taxon>
        <taxon>Ascomycota</taxon>
        <taxon>Pezizomycotina</taxon>
        <taxon>Eurotiomycetes</taxon>
        <taxon>Chaetothyriomycetidae</taxon>
        <taxon>Chaetothyriales</taxon>
        <taxon>Herpotrichiellaceae</taxon>
        <taxon>Exophiala</taxon>
    </lineage>
</organism>
<feature type="domain" description="Flavodoxin" evidence="2">
    <location>
        <begin position="4"/>
        <end position="129"/>
    </location>
</feature>
<reference evidence="3 4" key="1">
    <citation type="submission" date="2023-08" db="EMBL/GenBank/DDBJ databases">
        <title>Black Yeasts Isolated from many extreme environments.</title>
        <authorList>
            <person name="Coleine C."/>
            <person name="Stajich J.E."/>
            <person name="Selbmann L."/>
        </authorList>
    </citation>
    <scope>NUCLEOTIDE SEQUENCE [LARGE SCALE GENOMIC DNA]</scope>
    <source>
        <strain evidence="3 4">CCFEE 5792</strain>
    </source>
</reference>
<evidence type="ECO:0000256" key="1">
    <source>
        <dbReference type="SAM" id="MobiDB-lite"/>
    </source>
</evidence>
<proteinExistence type="predicted"/>
<dbReference type="GO" id="GO:0006783">
    <property type="term" value="P:heme biosynthetic process"/>
    <property type="evidence" value="ECO:0007669"/>
    <property type="project" value="TreeGrafter"/>
</dbReference>
<evidence type="ECO:0000259" key="2">
    <source>
        <dbReference type="Pfam" id="PF12724"/>
    </source>
</evidence>
<dbReference type="Pfam" id="PF12724">
    <property type="entry name" value="Flavodoxin_5"/>
    <property type="match status" value="1"/>
</dbReference>
<dbReference type="PANTHER" id="PTHR38030:SF2">
    <property type="entry name" value="PROTOPORPHYRINOGEN IX DEHYDROGENASE [QUINONE]"/>
    <property type="match status" value="1"/>
</dbReference>
<evidence type="ECO:0000313" key="4">
    <source>
        <dbReference type="Proteomes" id="UP001358417"/>
    </source>
</evidence>
<dbReference type="EMBL" id="JAVRRD010000002">
    <property type="protein sequence ID" value="KAK5062557.1"/>
    <property type="molecule type" value="Genomic_DNA"/>
</dbReference>
<dbReference type="InterPro" id="IPR029039">
    <property type="entry name" value="Flavoprotein-like_sf"/>
</dbReference>
<dbReference type="PANTHER" id="PTHR38030">
    <property type="entry name" value="PROTOPORPHYRINOGEN IX DEHYDROGENASE [MENAQUINONE]"/>
    <property type="match status" value="1"/>
</dbReference>
<evidence type="ECO:0000313" key="3">
    <source>
        <dbReference type="EMBL" id="KAK5062557.1"/>
    </source>
</evidence>
<dbReference type="RefSeq" id="XP_064710829.1">
    <property type="nucleotide sequence ID" value="XM_064848205.1"/>
</dbReference>
<dbReference type="Gene3D" id="3.40.50.360">
    <property type="match status" value="1"/>
</dbReference>
<comment type="caution">
    <text evidence="3">The sequence shown here is derived from an EMBL/GenBank/DDBJ whole genome shotgun (WGS) entry which is preliminary data.</text>
</comment>
<dbReference type="SUPFAM" id="SSF52218">
    <property type="entry name" value="Flavoproteins"/>
    <property type="match status" value="1"/>
</dbReference>